<feature type="active site" description="Proton donor/acceptor" evidence="2">
    <location>
        <position position="196"/>
    </location>
</feature>
<comment type="caution">
    <text evidence="5">The sequence shown here is derived from an EMBL/GenBank/DDBJ whole genome shotgun (WGS) entry which is preliminary data.</text>
</comment>
<gene>
    <name evidence="5" type="ORF">G8770_08710</name>
</gene>
<accession>A0A9E5MJT6</accession>
<dbReference type="InterPro" id="IPR011042">
    <property type="entry name" value="6-blade_b-propeller_TolB-like"/>
</dbReference>
<dbReference type="Pfam" id="PF08450">
    <property type="entry name" value="SGL"/>
    <property type="match status" value="1"/>
</dbReference>
<sequence>MTTATIFDDRRCTLGEGVLWHPGRQQLFWFDIVGMRLMSRSQQGEPLSWQFDEHVSAAGWVDDQRLLIASASALSLFDVETGDLETLCALEADNPATRSNDGRADPWGGFWIGTMGKSAQAKAGAIYRYYRGELRQLISQLTIPNAICFSPDRQYTYFADTEQAMIWQQPLDADHGWPLGEATVFIDGGKAGVYPDGCVTDASGNLWNAQWGASRVACYNPQGVLISTIPLPAEHVTCPAFGGPDLQTLYIATATQDLSPDALSRQPLAGQVFSVTVDQRGLTEPAVVIR</sequence>
<feature type="domain" description="SMP-30/Gluconolactonase/LRE-like region" evidence="4">
    <location>
        <begin position="14"/>
        <end position="255"/>
    </location>
</feature>
<keyword evidence="3" id="KW-0862">Zinc</keyword>
<dbReference type="Proteomes" id="UP000787472">
    <property type="component" value="Unassembled WGS sequence"/>
</dbReference>
<keyword evidence="3" id="KW-0479">Metal-binding</keyword>
<dbReference type="GO" id="GO:0019853">
    <property type="term" value="P:L-ascorbic acid biosynthetic process"/>
    <property type="evidence" value="ECO:0007669"/>
    <property type="project" value="TreeGrafter"/>
</dbReference>
<organism evidence="5 6">
    <name type="scientific">Pseudomaricurvus hydrocarbonicus</name>
    <dbReference type="NCBI Taxonomy" id="1470433"/>
    <lineage>
        <taxon>Bacteria</taxon>
        <taxon>Pseudomonadati</taxon>
        <taxon>Pseudomonadota</taxon>
        <taxon>Gammaproteobacteria</taxon>
        <taxon>Cellvibrionales</taxon>
        <taxon>Cellvibrionaceae</taxon>
        <taxon>Pseudomaricurvus</taxon>
    </lineage>
</organism>
<dbReference type="Gene3D" id="2.120.10.30">
    <property type="entry name" value="TolB, C-terminal domain"/>
    <property type="match status" value="1"/>
</dbReference>
<evidence type="ECO:0000256" key="2">
    <source>
        <dbReference type="PIRSR" id="PIRSR605511-1"/>
    </source>
</evidence>
<evidence type="ECO:0000256" key="3">
    <source>
        <dbReference type="PIRSR" id="PIRSR605511-2"/>
    </source>
</evidence>
<protein>
    <submittedName>
        <fullName evidence="5">SMP-30/gluconolactonase/LRE family protein</fullName>
    </submittedName>
</protein>
<comment type="similarity">
    <text evidence="1">Belongs to the SMP-30/CGR1 family.</text>
</comment>
<dbReference type="PANTHER" id="PTHR10907">
    <property type="entry name" value="REGUCALCIN"/>
    <property type="match status" value="1"/>
</dbReference>
<dbReference type="InterPro" id="IPR005511">
    <property type="entry name" value="SMP-30"/>
</dbReference>
<dbReference type="PRINTS" id="PR01790">
    <property type="entry name" value="SMP30FAMILY"/>
</dbReference>
<dbReference type="InterPro" id="IPR013658">
    <property type="entry name" value="SGL"/>
</dbReference>
<evidence type="ECO:0000313" key="6">
    <source>
        <dbReference type="Proteomes" id="UP000787472"/>
    </source>
</evidence>
<comment type="cofactor">
    <cofactor evidence="3">
        <name>Zn(2+)</name>
        <dbReference type="ChEBI" id="CHEBI:29105"/>
    </cofactor>
    <text evidence="3">Binds 1 divalent metal cation per subunit.</text>
</comment>
<evidence type="ECO:0000259" key="4">
    <source>
        <dbReference type="Pfam" id="PF08450"/>
    </source>
</evidence>
<evidence type="ECO:0000256" key="1">
    <source>
        <dbReference type="ARBA" id="ARBA00008853"/>
    </source>
</evidence>
<dbReference type="GO" id="GO:0005509">
    <property type="term" value="F:calcium ion binding"/>
    <property type="evidence" value="ECO:0007669"/>
    <property type="project" value="TreeGrafter"/>
</dbReference>
<dbReference type="EMBL" id="JAAONZ010000005">
    <property type="protein sequence ID" value="NHO65619.1"/>
    <property type="molecule type" value="Genomic_DNA"/>
</dbReference>
<feature type="binding site" evidence="3">
    <location>
        <position position="98"/>
    </location>
    <ligand>
        <name>substrate</name>
    </ligand>
</feature>
<dbReference type="PANTHER" id="PTHR10907:SF47">
    <property type="entry name" value="REGUCALCIN"/>
    <property type="match status" value="1"/>
</dbReference>
<evidence type="ECO:0000313" key="5">
    <source>
        <dbReference type="EMBL" id="NHO65619.1"/>
    </source>
</evidence>
<dbReference type="AlphaFoldDB" id="A0A9E5MJT6"/>
<feature type="binding site" evidence="3">
    <location>
        <position position="100"/>
    </location>
    <ligand>
        <name>substrate</name>
    </ligand>
</feature>
<keyword evidence="6" id="KW-1185">Reference proteome</keyword>
<dbReference type="RefSeq" id="WP_167184924.1">
    <property type="nucleotide sequence ID" value="NZ_JAAONZ010000005.1"/>
</dbReference>
<reference evidence="5" key="1">
    <citation type="submission" date="2020-03" db="EMBL/GenBank/DDBJ databases">
        <authorList>
            <person name="Guo F."/>
        </authorList>
    </citation>
    <scope>NUCLEOTIDE SEQUENCE</scope>
    <source>
        <strain evidence="5">JCM 30134</strain>
    </source>
</reference>
<dbReference type="GO" id="GO:0004341">
    <property type="term" value="F:gluconolactonase activity"/>
    <property type="evidence" value="ECO:0007669"/>
    <property type="project" value="TreeGrafter"/>
</dbReference>
<feature type="binding site" evidence="3">
    <location>
        <position position="16"/>
    </location>
    <ligand>
        <name>a divalent metal cation</name>
        <dbReference type="ChEBI" id="CHEBI:60240"/>
    </ligand>
</feature>
<feature type="binding site" evidence="3">
    <location>
        <position position="196"/>
    </location>
    <ligand>
        <name>a divalent metal cation</name>
        <dbReference type="ChEBI" id="CHEBI:60240"/>
    </ligand>
</feature>
<feature type="binding site" evidence="3">
    <location>
        <position position="145"/>
    </location>
    <ligand>
        <name>a divalent metal cation</name>
        <dbReference type="ChEBI" id="CHEBI:60240"/>
    </ligand>
</feature>
<name>A0A9E5MJT6_9GAMM</name>
<proteinExistence type="inferred from homology"/>
<dbReference type="SUPFAM" id="SSF63829">
    <property type="entry name" value="Calcium-dependent phosphotriesterase"/>
    <property type="match status" value="1"/>
</dbReference>